<feature type="transmembrane region" description="Helical" evidence="6">
    <location>
        <begin position="297"/>
        <end position="318"/>
    </location>
</feature>
<evidence type="ECO:0000313" key="9">
    <source>
        <dbReference type="EMBL" id="SHG56823.1"/>
    </source>
</evidence>
<feature type="transmembrane region" description="Helical" evidence="6">
    <location>
        <begin position="438"/>
        <end position="458"/>
    </location>
</feature>
<dbReference type="InterPro" id="IPR050250">
    <property type="entry name" value="Macrolide_Exporter_MacB"/>
</dbReference>
<comment type="subcellular location">
    <subcellularLocation>
        <location evidence="1">Cell membrane</location>
        <topology evidence="1">Multi-pass membrane protein</topology>
    </subcellularLocation>
</comment>
<dbReference type="RefSeq" id="WP_073178529.1">
    <property type="nucleotide sequence ID" value="NZ_FQWL01000002.1"/>
</dbReference>
<dbReference type="InterPro" id="IPR025857">
    <property type="entry name" value="MacB_PCD"/>
</dbReference>
<evidence type="ECO:0000256" key="3">
    <source>
        <dbReference type="ARBA" id="ARBA00022692"/>
    </source>
</evidence>
<feature type="transmembrane region" description="Helical" evidence="6">
    <location>
        <begin position="739"/>
        <end position="758"/>
    </location>
</feature>
<dbReference type="EMBL" id="FQWL01000002">
    <property type="protein sequence ID" value="SHG56823.1"/>
    <property type="molecule type" value="Genomic_DNA"/>
</dbReference>
<proteinExistence type="predicted"/>
<feature type="domain" description="MacB-like periplasmic core" evidence="8">
    <location>
        <begin position="20"/>
        <end position="237"/>
    </location>
</feature>
<keyword evidence="2" id="KW-1003">Cell membrane</keyword>
<evidence type="ECO:0000259" key="7">
    <source>
        <dbReference type="Pfam" id="PF02687"/>
    </source>
</evidence>
<dbReference type="OrthoDB" id="8740261at2"/>
<dbReference type="PANTHER" id="PTHR30572">
    <property type="entry name" value="MEMBRANE COMPONENT OF TRANSPORTER-RELATED"/>
    <property type="match status" value="1"/>
</dbReference>
<evidence type="ECO:0000256" key="1">
    <source>
        <dbReference type="ARBA" id="ARBA00004651"/>
    </source>
</evidence>
<evidence type="ECO:0000256" key="4">
    <source>
        <dbReference type="ARBA" id="ARBA00022989"/>
    </source>
</evidence>
<feature type="transmembrane region" description="Helical" evidence="6">
    <location>
        <begin position="770"/>
        <end position="791"/>
    </location>
</feature>
<dbReference type="AlphaFoldDB" id="A0A1M5KXD2"/>
<keyword evidence="5 6" id="KW-0472">Membrane</keyword>
<feature type="transmembrane region" description="Helical" evidence="6">
    <location>
        <begin position="687"/>
        <end position="709"/>
    </location>
</feature>
<keyword evidence="3 6" id="KW-0812">Transmembrane</keyword>
<dbReference type="PANTHER" id="PTHR30572:SF18">
    <property type="entry name" value="ABC-TYPE MACROLIDE FAMILY EXPORT SYSTEM PERMEASE COMPONENT 2"/>
    <property type="match status" value="1"/>
</dbReference>
<accession>A0A1M5KXD2</accession>
<organism evidence="9 10">
    <name type="scientific">Flagellimonas flava</name>
    <dbReference type="NCBI Taxonomy" id="570519"/>
    <lineage>
        <taxon>Bacteria</taxon>
        <taxon>Pseudomonadati</taxon>
        <taxon>Bacteroidota</taxon>
        <taxon>Flavobacteriia</taxon>
        <taxon>Flavobacteriales</taxon>
        <taxon>Flavobacteriaceae</taxon>
        <taxon>Flagellimonas</taxon>
    </lineage>
</organism>
<protein>
    <submittedName>
        <fullName evidence="9">Putative ABC transport system permease protein</fullName>
    </submittedName>
</protein>
<evidence type="ECO:0000256" key="6">
    <source>
        <dbReference type="SAM" id="Phobius"/>
    </source>
</evidence>
<dbReference type="Proteomes" id="UP000184532">
    <property type="component" value="Unassembled WGS sequence"/>
</dbReference>
<feature type="transmembrane region" description="Helical" evidence="6">
    <location>
        <begin position="21"/>
        <end position="42"/>
    </location>
</feature>
<feature type="transmembrane region" description="Helical" evidence="6">
    <location>
        <begin position="347"/>
        <end position="370"/>
    </location>
</feature>
<feature type="domain" description="ABC3 transporter permease C-terminal" evidence="7">
    <location>
        <begin position="689"/>
        <end position="803"/>
    </location>
</feature>
<feature type="domain" description="MacB-like periplasmic core" evidence="8">
    <location>
        <begin position="444"/>
        <end position="643"/>
    </location>
</feature>
<evidence type="ECO:0000259" key="8">
    <source>
        <dbReference type="Pfam" id="PF12704"/>
    </source>
</evidence>
<evidence type="ECO:0000256" key="5">
    <source>
        <dbReference type="ARBA" id="ARBA00023136"/>
    </source>
</evidence>
<dbReference type="Pfam" id="PF12704">
    <property type="entry name" value="MacB_PCD"/>
    <property type="match status" value="2"/>
</dbReference>
<keyword evidence="4 6" id="KW-1133">Transmembrane helix</keyword>
<dbReference type="InterPro" id="IPR003838">
    <property type="entry name" value="ABC3_permease_C"/>
</dbReference>
<gene>
    <name evidence="9" type="ORF">SAMN04488116_1805</name>
</gene>
<feature type="domain" description="ABC3 transporter permease C-terminal" evidence="7">
    <location>
        <begin position="302"/>
        <end position="415"/>
    </location>
</feature>
<name>A0A1M5KXD2_9FLAO</name>
<dbReference type="STRING" id="570519.SAMN04488116_1805"/>
<keyword evidence="10" id="KW-1185">Reference proteome</keyword>
<reference evidence="10" key="1">
    <citation type="submission" date="2016-11" db="EMBL/GenBank/DDBJ databases">
        <authorList>
            <person name="Varghese N."/>
            <person name="Submissions S."/>
        </authorList>
    </citation>
    <scope>NUCLEOTIDE SEQUENCE [LARGE SCALE GENOMIC DNA]</scope>
    <source>
        <strain evidence="10">DSM 22638</strain>
    </source>
</reference>
<evidence type="ECO:0000256" key="2">
    <source>
        <dbReference type="ARBA" id="ARBA00022475"/>
    </source>
</evidence>
<dbReference type="GO" id="GO:0022857">
    <property type="term" value="F:transmembrane transporter activity"/>
    <property type="evidence" value="ECO:0007669"/>
    <property type="project" value="TreeGrafter"/>
</dbReference>
<evidence type="ECO:0000313" key="10">
    <source>
        <dbReference type="Proteomes" id="UP000184532"/>
    </source>
</evidence>
<feature type="transmembrane region" description="Helical" evidence="6">
    <location>
        <begin position="390"/>
        <end position="417"/>
    </location>
</feature>
<dbReference type="Pfam" id="PF02687">
    <property type="entry name" value="FtsX"/>
    <property type="match status" value="2"/>
</dbReference>
<dbReference type="GO" id="GO:0005886">
    <property type="term" value="C:plasma membrane"/>
    <property type="evidence" value="ECO:0007669"/>
    <property type="project" value="UniProtKB-SubCell"/>
</dbReference>
<sequence length="810" mass="89903">MLKNHIKIAWRSLKKQPFFTFLNTFGLAIGMAGSLLIALYIYDELQYDTMFTDADRIYRINADVKFGGLMEQLGEVSEPMAAALKRDFPQIEETTRFADNGSLMLRKSNATVNAKELFTTYADSTLFKMFGLKLLVGNPNTALKDPNTLVMTRTAAEKHFGVNNALGQKMVVNNTQTYTVSGVLEDFPKNSFLRNHSVFMNMAGYPNMQVAHWGSHNYFTFIKLVPSANSSELDASLGSLIGKYLIPWVQVYYPGMTEESFTASGNYINYSTMPLKDIHLYSSKKTEMSPNGTIQNIYILSFIAVFLIVLASVNFMNLSTSHSLKRAKEVGVRKTLGSQKKDLVRQFLIESGLVSFISLLLSLGVALLALPYFNDLAGKDISIPFGNPMFWLILIASTLVLGLFSGMYPAFFMSRFIPVKVLKSGGQGDVGGGKIRNALVIFQFAISVFLIVGTLTIFQQLRFIQNKELGFEKSQVLVIDDVRNAGNQVQSFKEEVKQLAQVTNATLSSFLPTPSVRSSSTYFKEGARDQENAINMENWRVDHDYLSTLDLEIVAGRNFDRNISTDSAATIVNESALEVLGVSANEIIGTRISADLGEENPTYTTVIGVVKDFHFESLRQPIEALSLTIGTFSNSLAIKLKTENLSESISSIGRLWDKVAPGQPFDYYFMDESFNNTYQAEQRLGKIFMIFSVLSIVIACLGLLGLAAFNAQKRTKEIGVRKVLGASVSQITYRLTIDFLRLVGIGILIAVPVGWFSMDQWLQDFSYRISISWDVFVLAATLAVGTAVLTVSYQSIKAAIVNPVKSLRTD</sequence>